<dbReference type="Proteomes" id="UP000424527">
    <property type="component" value="Unassembled WGS sequence"/>
</dbReference>
<protein>
    <submittedName>
        <fullName evidence="2">Uncharacterized protein</fullName>
    </submittedName>
</protein>
<evidence type="ECO:0000256" key="1">
    <source>
        <dbReference type="SAM" id="MobiDB-lite"/>
    </source>
</evidence>
<evidence type="ECO:0000313" key="3">
    <source>
        <dbReference type="Proteomes" id="UP000424527"/>
    </source>
</evidence>
<reference evidence="2 3" key="1">
    <citation type="submission" date="2019-07" db="EMBL/GenBank/DDBJ databases">
        <title>Chromosome genome assembly for large yellow croaker.</title>
        <authorList>
            <person name="Xiao S."/>
        </authorList>
    </citation>
    <scope>NUCLEOTIDE SEQUENCE [LARGE SCALE GENOMIC DNA]</scope>
    <source>
        <strain evidence="2">JMULYC20181020</strain>
        <tissue evidence="2">Muscle</tissue>
    </source>
</reference>
<accession>A0A6G0IDC8</accession>
<proteinExistence type="predicted"/>
<organism evidence="2 3">
    <name type="scientific">Larimichthys crocea</name>
    <name type="common">Large yellow croaker</name>
    <name type="synonym">Pseudosciaena crocea</name>
    <dbReference type="NCBI Taxonomy" id="215358"/>
    <lineage>
        <taxon>Eukaryota</taxon>
        <taxon>Metazoa</taxon>
        <taxon>Chordata</taxon>
        <taxon>Craniata</taxon>
        <taxon>Vertebrata</taxon>
        <taxon>Euteleostomi</taxon>
        <taxon>Actinopterygii</taxon>
        <taxon>Neopterygii</taxon>
        <taxon>Teleostei</taxon>
        <taxon>Neoteleostei</taxon>
        <taxon>Acanthomorphata</taxon>
        <taxon>Eupercaria</taxon>
        <taxon>Sciaenidae</taxon>
        <taxon>Larimichthys</taxon>
    </lineage>
</organism>
<evidence type="ECO:0000313" key="2">
    <source>
        <dbReference type="EMBL" id="KAE8289538.1"/>
    </source>
</evidence>
<dbReference type="EMBL" id="REGW02000011">
    <property type="protein sequence ID" value="KAE8289538.1"/>
    <property type="molecule type" value="Genomic_DNA"/>
</dbReference>
<gene>
    <name evidence="2" type="ORF">D5F01_LYC11241</name>
</gene>
<dbReference type="AlphaFoldDB" id="A0A6G0IDC8"/>
<comment type="caution">
    <text evidence="2">The sequence shown here is derived from an EMBL/GenBank/DDBJ whole genome shotgun (WGS) entry which is preliminary data.</text>
</comment>
<name>A0A6G0IDC8_LARCR</name>
<keyword evidence="3" id="KW-1185">Reference proteome</keyword>
<sequence>MRVEEARLAADVKVKEARIMAELSTLKHEKEVAVALAEAEVLEAAAEAVDREGSGSHRDSVHVAMQCTRDYVEQHSKLHLSDTEPPELKPYTPSLLPPVKKERTPGDDGGAYPVLPKSDVPTTKQPQWETPVVRQCTTMDNDNHKAQQPKRLMPAVHHQPPVNPPFAQPDTSSFSRPLLQPHVDDRTGMSDITRYLVRRELVNSGLIKFNDRPESY</sequence>
<feature type="region of interest" description="Disordered" evidence="1">
    <location>
        <begin position="74"/>
        <end position="127"/>
    </location>
</feature>